<dbReference type="EMBL" id="QMQB01000042">
    <property type="protein sequence ID" value="RLE14346.1"/>
    <property type="molecule type" value="Genomic_DNA"/>
</dbReference>
<comment type="caution">
    <text evidence="8">The sequence shown here is derived from an EMBL/GenBank/DDBJ whole genome shotgun (WGS) entry which is preliminary data.</text>
</comment>
<dbReference type="AlphaFoldDB" id="A0A662DKD6"/>
<evidence type="ECO:0000256" key="6">
    <source>
        <dbReference type="ARBA" id="ARBA00023239"/>
    </source>
</evidence>
<feature type="domain" description="Fe-S hydro-lyase tartrate dehydratase alpha-type catalytic" evidence="7">
    <location>
        <begin position="11"/>
        <end position="279"/>
    </location>
</feature>
<sequence>MRKIKADEITKIVKNLCMETNYYLPEDILDHLKKGLEKETSPLGKKTIEIMLKNAEIAAREKIPLCQDTGIVVVFVEVGQEVVIVNGDLEKAINEGVRQGYIEGYLRKSVVSDPLFERKNTNNNTPPVIYTRIVSGNRLKITLLPKGAGSENMSKIAMLKPSDGIKGVKEFIIQTVKEAGPNPCPPVIVGVGIGGSFEKCAFLAKKALLRKIGEHNTDGKYARLERELIKEINNLGIGPQGFGGKITALAVNIEYFPCHIASLPVAVNLQCWVSRHKQIEI</sequence>
<keyword evidence="4" id="KW-0408">Iron</keyword>
<keyword evidence="6" id="KW-0456">Lyase</keyword>
<dbReference type="GO" id="GO:0051539">
    <property type="term" value="F:4 iron, 4 sulfur cluster binding"/>
    <property type="evidence" value="ECO:0007669"/>
    <property type="project" value="UniProtKB-KW"/>
</dbReference>
<dbReference type="PANTHER" id="PTHR30389">
    <property type="entry name" value="FUMARATE HYDRATASE-RELATED"/>
    <property type="match status" value="1"/>
</dbReference>
<gene>
    <name evidence="8" type="ORF">DRI96_01595</name>
</gene>
<comment type="similarity">
    <text evidence="1">Belongs to the class-I fumarase family.</text>
</comment>
<evidence type="ECO:0000313" key="8">
    <source>
        <dbReference type="EMBL" id="RLE14346.1"/>
    </source>
</evidence>
<accession>A0A662DKD6</accession>
<dbReference type="GO" id="GO:0016829">
    <property type="term" value="F:lyase activity"/>
    <property type="evidence" value="ECO:0007669"/>
    <property type="project" value="UniProtKB-KW"/>
</dbReference>
<dbReference type="InterPro" id="IPR004646">
    <property type="entry name" value="Fe-S_hydro-lyase_TtdA-typ_cat"/>
</dbReference>
<dbReference type="GO" id="GO:0046872">
    <property type="term" value="F:metal ion binding"/>
    <property type="evidence" value="ECO:0007669"/>
    <property type="project" value="UniProtKB-KW"/>
</dbReference>
<protein>
    <submittedName>
        <fullName evidence="8">Fumarate hydratase</fullName>
    </submittedName>
</protein>
<proteinExistence type="inferred from homology"/>
<keyword evidence="5" id="KW-0411">Iron-sulfur</keyword>
<evidence type="ECO:0000259" key="7">
    <source>
        <dbReference type="Pfam" id="PF05681"/>
    </source>
</evidence>
<dbReference type="Pfam" id="PF05681">
    <property type="entry name" value="Fumerase"/>
    <property type="match status" value="1"/>
</dbReference>
<evidence type="ECO:0000256" key="5">
    <source>
        <dbReference type="ARBA" id="ARBA00023014"/>
    </source>
</evidence>
<evidence type="ECO:0000256" key="2">
    <source>
        <dbReference type="ARBA" id="ARBA00022485"/>
    </source>
</evidence>
<evidence type="ECO:0000256" key="3">
    <source>
        <dbReference type="ARBA" id="ARBA00022723"/>
    </source>
</evidence>
<evidence type="ECO:0000313" key="9">
    <source>
        <dbReference type="Proteomes" id="UP000267654"/>
    </source>
</evidence>
<dbReference type="InterPro" id="IPR051208">
    <property type="entry name" value="Class-I_Fumarase/Tartrate_DH"/>
</dbReference>
<dbReference type="NCBIfam" id="TIGR00722">
    <property type="entry name" value="ttdA_fumA_fumB"/>
    <property type="match status" value="1"/>
</dbReference>
<dbReference type="NCBIfam" id="NF004885">
    <property type="entry name" value="PRK06246.1"/>
    <property type="match status" value="1"/>
</dbReference>
<dbReference type="PANTHER" id="PTHR30389:SF17">
    <property type="entry name" value="L(+)-TARTRATE DEHYDRATASE SUBUNIT ALPHA-RELATED"/>
    <property type="match status" value="1"/>
</dbReference>
<keyword evidence="2" id="KW-0004">4Fe-4S</keyword>
<evidence type="ECO:0000256" key="4">
    <source>
        <dbReference type="ARBA" id="ARBA00023004"/>
    </source>
</evidence>
<keyword evidence="3" id="KW-0479">Metal-binding</keyword>
<reference evidence="8 9" key="1">
    <citation type="submission" date="2018-06" db="EMBL/GenBank/DDBJ databases">
        <title>Extensive metabolic versatility and redundancy in microbially diverse, dynamic hydrothermal sediments.</title>
        <authorList>
            <person name="Dombrowski N."/>
            <person name="Teske A."/>
            <person name="Baker B.J."/>
        </authorList>
    </citation>
    <scope>NUCLEOTIDE SEQUENCE [LARGE SCALE GENOMIC DNA]</scope>
    <source>
        <strain evidence="8">B19_G9</strain>
    </source>
</reference>
<name>A0A662DKD6_UNCAE</name>
<dbReference type="Proteomes" id="UP000267654">
    <property type="component" value="Unassembled WGS sequence"/>
</dbReference>
<evidence type="ECO:0000256" key="1">
    <source>
        <dbReference type="ARBA" id="ARBA00008876"/>
    </source>
</evidence>
<organism evidence="8 9">
    <name type="scientific">Aerophobetes bacterium</name>
    <dbReference type="NCBI Taxonomy" id="2030807"/>
    <lineage>
        <taxon>Bacteria</taxon>
        <taxon>Candidatus Aerophobota</taxon>
    </lineage>
</organism>